<gene>
    <name evidence="2" type="ORF">ASTO00021_LOCUS8987</name>
</gene>
<organism evidence="2">
    <name type="scientific">Aplanochytrium stocchinoi</name>
    <dbReference type="NCBI Taxonomy" id="215587"/>
    <lineage>
        <taxon>Eukaryota</taxon>
        <taxon>Sar</taxon>
        <taxon>Stramenopiles</taxon>
        <taxon>Bigyra</taxon>
        <taxon>Labyrinthulomycetes</taxon>
        <taxon>Thraustochytrida</taxon>
        <taxon>Thraustochytriidae</taxon>
        <taxon>Aplanochytrium</taxon>
    </lineage>
</organism>
<dbReference type="AlphaFoldDB" id="A0A7S3LST4"/>
<feature type="region of interest" description="Disordered" evidence="1">
    <location>
        <begin position="90"/>
        <end position="130"/>
    </location>
</feature>
<evidence type="ECO:0000313" key="2">
    <source>
        <dbReference type="EMBL" id="CAE0438765.1"/>
    </source>
</evidence>
<feature type="region of interest" description="Disordered" evidence="1">
    <location>
        <begin position="187"/>
        <end position="210"/>
    </location>
</feature>
<feature type="compositionally biased region" description="Polar residues" evidence="1">
    <location>
        <begin position="90"/>
        <end position="99"/>
    </location>
</feature>
<dbReference type="EMBL" id="HBIN01011961">
    <property type="protein sequence ID" value="CAE0438765.1"/>
    <property type="molecule type" value="Transcribed_RNA"/>
</dbReference>
<protein>
    <submittedName>
        <fullName evidence="2">Uncharacterized protein</fullName>
    </submittedName>
</protein>
<name>A0A7S3LST4_9STRA</name>
<proteinExistence type="predicted"/>
<reference evidence="2" key="1">
    <citation type="submission" date="2021-01" db="EMBL/GenBank/DDBJ databases">
        <authorList>
            <person name="Corre E."/>
            <person name="Pelletier E."/>
            <person name="Niang G."/>
            <person name="Scheremetjew M."/>
            <person name="Finn R."/>
            <person name="Kale V."/>
            <person name="Holt S."/>
            <person name="Cochrane G."/>
            <person name="Meng A."/>
            <person name="Brown T."/>
            <person name="Cohen L."/>
        </authorList>
    </citation>
    <scope>NUCLEOTIDE SEQUENCE</scope>
    <source>
        <strain evidence="2">GSBS06</strain>
    </source>
</reference>
<evidence type="ECO:0000256" key="1">
    <source>
        <dbReference type="SAM" id="MobiDB-lite"/>
    </source>
</evidence>
<accession>A0A7S3LST4</accession>
<sequence>MLLRNGILKFYNPHALGKEEMEDPGTILPDDQLYQSETVYIQNIKALRLKDVRAKQFSIVYRKKPGPSRSSISRIGMNLTLRRGISFSGEPNDSNVTLETRSRSNSLSKRLSNSRKRISNSRKSLSKATTQTAGILKRTFSMRGAANNISNSAGSLSRRISRSISSSQLDEEDFNIDDIDIDDLCDDSVGSDSASEDQPTAPADDKDQDGKYEEAVVTIKTKTVEETSNWLLYILVALENQALVFDSFADILEESMKETTEDLRRHAVDLWAVAKGPKDESVYLARERLAKYLEKKGDGQEAILWHELSKPKSDHESDDDINSSMKRDQAFYELLNFLEHNDQCADPDEEARTIFEGELELSNIATKVYEKYKAIPEGWEKYLLKVDGINGINIKTGTPLEQLQQEIPGLKAARFFES</sequence>